<evidence type="ECO:0000313" key="2">
    <source>
        <dbReference type="EMBL" id="SMP73295.1"/>
    </source>
</evidence>
<reference evidence="2 3" key="1">
    <citation type="submission" date="2017-05" db="EMBL/GenBank/DDBJ databases">
        <authorList>
            <person name="Varghese N."/>
            <person name="Submissions S."/>
        </authorList>
    </citation>
    <scope>NUCLEOTIDE SEQUENCE [LARGE SCALE GENOMIC DNA]</scope>
    <source>
        <strain evidence="2 3">DSM 26001</strain>
    </source>
</reference>
<protein>
    <submittedName>
        <fullName evidence="2">Osmotically-inducible protein OsmY, contains BON domain</fullName>
    </submittedName>
</protein>
<sequence length="222" mass="23712">MTESRAALKPTTATGWRRLRRPLALLALCGMTAVSLQGCIEMAVGTAVMGTIAATDRRTFGAQTEDKAIAVKGENRVSNMVGSAGHVNISSFNRKVLLTGEVPDESTKTAVEREIADIAGVQSIVNDLTVAPPTSFSSRSNDTLLTGKVKASLIDAQDISANSFKVVTERAVVYLMGRVTQREGTRAAEIARGVAGVQKVVKVFEYITEDDVRQMANTPARQ</sequence>
<dbReference type="EMBL" id="FXUL01000019">
    <property type="protein sequence ID" value="SMP73295.1"/>
    <property type="molecule type" value="Genomic_DNA"/>
</dbReference>
<dbReference type="InterPro" id="IPR014004">
    <property type="entry name" value="Transpt-assoc_nodulatn_dom_bac"/>
</dbReference>
<dbReference type="InterPro" id="IPR051686">
    <property type="entry name" value="Lipoprotein_DolP"/>
</dbReference>
<dbReference type="Proteomes" id="UP001158049">
    <property type="component" value="Unassembled WGS sequence"/>
</dbReference>
<dbReference type="PROSITE" id="PS50914">
    <property type="entry name" value="BON"/>
    <property type="match status" value="2"/>
</dbReference>
<evidence type="ECO:0000259" key="1">
    <source>
        <dbReference type="PROSITE" id="PS50914"/>
    </source>
</evidence>
<dbReference type="Pfam" id="PF04972">
    <property type="entry name" value="BON"/>
    <property type="match status" value="2"/>
</dbReference>
<dbReference type="RefSeq" id="WP_283444242.1">
    <property type="nucleotide sequence ID" value="NZ_FXUL01000019.1"/>
</dbReference>
<proteinExistence type="predicted"/>
<dbReference type="PANTHER" id="PTHR34606">
    <property type="entry name" value="BON DOMAIN-CONTAINING PROTEIN"/>
    <property type="match status" value="1"/>
</dbReference>
<dbReference type="PANTHER" id="PTHR34606:SF15">
    <property type="entry name" value="BON DOMAIN-CONTAINING PROTEIN"/>
    <property type="match status" value="1"/>
</dbReference>
<dbReference type="Gene3D" id="3.40.1520.20">
    <property type="match status" value="1"/>
</dbReference>
<dbReference type="SMART" id="SM00749">
    <property type="entry name" value="BON"/>
    <property type="match status" value="2"/>
</dbReference>
<dbReference type="InterPro" id="IPR007055">
    <property type="entry name" value="BON_dom"/>
</dbReference>
<gene>
    <name evidence="2" type="ORF">SAMN06295970_11949</name>
</gene>
<evidence type="ECO:0000313" key="3">
    <source>
        <dbReference type="Proteomes" id="UP001158049"/>
    </source>
</evidence>
<feature type="domain" description="BON" evidence="1">
    <location>
        <begin position="65"/>
        <end position="132"/>
    </location>
</feature>
<comment type="caution">
    <text evidence="2">The sequence shown here is derived from an EMBL/GenBank/DDBJ whole genome shotgun (WGS) entry which is preliminary data.</text>
</comment>
<feature type="domain" description="BON" evidence="1">
    <location>
        <begin position="141"/>
        <end position="211"/>
    </location>
</feature>
<organism evidence="2 3">
    <name type="scientific">Noviherbaspirillum suwonense</name>
    <dbReference type="NCBI Taxonomy" id="1224511"/>
    <lineage>
        <taxon>Bacteria</taxon>
        <taxon>Pseudomonadati</taxon>
        <taxon>Pseudomonadota</taxon>
        <taxon>Betaproteobacteria</taxon>
        <taxon>Burkholderiales</taxon>
        <taxon>Oxalobacteraceae</taxon>
        <taxon>Noviherbaspirillum</taxon>
    </lineage>
</organism>
<name>A0ABY1QJH9_9BURK</name>
<accession>A0ABY1QJH9</accession>
<keyword evidence="3" id="KW-1185">Reference proteome</keyword>